<reference evidence="1 2" key="1">
    <citation type="submission" date="2019-07" db="EMBL/GenBank/DDBJ databases">
        <title>Complete Genome Sequence of Leptotrichia trevisanii Strain JMUB3870.</title>
        <authorList>
            <person name="Watanabe S."/>
            <person name="Cui L."/>
        </authorList>
    </citation>
    <scope>NUCLEOTIDE SEQUENCE [LARGE SCALE GENOMIC DNA]</scope>
    <source>
        <strain evidence="1 2">JMUB3870</strain>
    </source>
</reference>
<proteinExistence type="predicted"/>
<dbReference type="Proteomes" id="UP000422644">
    <property type="component" value="Chromosome"/>
</dbReference>
<gene>
    <name evidence="1" type="ORF">JMUB3870_2098</name>
</gene>
<dbReference type="InterPro" id="IPR035093">
    <property type="entry name" value="RelE/ParE_toxin_dom_sf"/>
</dbReference>
<evidence type="ECO:0000313" key="1">
    <source>
        <dbReference type="EMBL" id="BBM45976.1"/>
    </source>
</evidence>
<dbReference type="EMBL" id="AP019831">
    <property type="protein sequence ID" value="BBM45976.1"/>
    <property type="molecule type" value="Genomic_DNA"/>
</dbReference>
<dbReference type="Gene3D" id="3.30.2310.20">
    <property type="entry name" value="RelE-like"/>
    <property type="match status" value="1"/>
</dbReference>
<dbReference type="InterPro" id="IPR031552">
    <property type="entry name" value="ParE-like_toxin"/>
</dbReference>
<organism evidence="1 2">
    <name type="scientific">Leptotrichia trevisanii</name>
    <dbReference type="NCBI Taxonomy" id="109328"/>
    <lineage>
        <taxon>Bacteria</taxon>
        <taxon>Fusobacteriati</taxon>
        <taxon>Fusobacteriota</taxon>
        <taxon>Fusobacteriia</taxon>
        <taxon>Fusobacteriales</taxon>
        <taxon>Leptotrichiaceae</taxon>
        <taxon>Leptotrichia</taxon>
    </lineage>
</organism>
<dbReference type="Pfam" id="PF15781">
    <property type="entry name" value="ParE-like_toxin"/>
    <property type="match status" value="1"/>
</dbReference>
<dbReference type="AlphaFoldDB" id="A0A510K326"/>
<protein>
    <submittedName>
        <fullName evidence="1">Toxin-antitoxin system, toxin component, RelE family</fullName>
    </submittedName>
</protein>
<name>A0A510K326_9FUSO</name>
<dbReference type="OrthoDB" id="82378at2"/>
<sequence>METEVIISTGAAKYFKKLKDKKLKEKFAEAIKKIKENPEIGEMKKSDLAGIYGYDIFYNKINYELAYTIKIDDKKIVIVLLAGTRENFYKTLKKYLKSQ</sequence>
<accession>A0A510K326</accession>
<dbReference type="SUPFAM" id="SSF143011">
    <property type="entry name" value="RelE-like"/>
    <property type="match status" value="1"/>
</dbReference>
<keyword evidence="2" id="KW-1185">Reference proteome</keyword>
<evidence type="ECO:0000313" key="2">
    <source>
        <dbReference type="Proteomes" id="UP000422644"/>
    </source>
</evidence>
<dbReference type="RefSeq" id="WP_155283069.1">
    <property type="nucleotide sequence ID" value="NZ_AP019831.1"/>
</dbReference>